<gene>
    <name evidence="3" type="ORF">C6P45_000456</name>
</gene>
<evidence type="ECO:0000313" key="4">
    <source>
        <dbReference type="Proteomes" id="UP000750334"/>
    </source>
</evidence>
<feature type="region of interest" description="Disordered" evidence="1">
    <location>
        <begin position="571"/>
        <end position="633"/>
    </location>
</feature>
<feature type="domain" description="Transcription activator GCR1-like" evidence="2">
    <location>
        <begin position="851"/>
        <end position="915"/>
    </location>
</feature>
<feature type="compositionally biased region" description="Low complexity" evidence="1">
    <location>
        <begin position="454"/>
        <end position="477"/>
    </location>
</feature>
<evidence type="ECO:0000259" key="2">
    <source>
        <dbReference type="Pfam" id="PF12550"/>
    </source>
</evidence>
<name>A0A9P6W832_MAUEX</name>
<dbReference type="GO" id="GO:0060963">
    <property type="term" value="P:positive regulation of ribosomal protein gene transcription by RNA polymerase II"/>
    <property type="evidence" value="ECO:0007669"/>
    <property type="project" value="TreeGrafter"/>
</dbReference>
<feature type="compositionally biased region" description="Polar residues" evidence="1">
    <location>
        <begin position="660"/>
        <end position="677"/>
    </location>
</feature>
<feature type="compositionally biased region" description="Polar residues" evidence="1">
    <location>
        <begin position="581"/>
        <end position="591"/>
    </location>
</feature>
<evidence type="ECO:0000313" key="3">
    <source>
        <dbReference type="EMBL" id="KAG0665459.1"/>
    </source>
</evidence>
<reference evidence="3 4" key="1">
    <citation type="submission" date="2020-11" db="EMBL/GenBank/DDBJ databases">
        <title>Kefir isolates.</title>
        <authorList>
            <person name="Marcisauskas S."/>
            <person name="Kim Y."/>
            <person name="Blasche S."/>
        </authorList>
    </citation>
    <scope>NUCLEOTIDE SEQUENCE [LARGE SCALE GENOMIC DNA]</scope>
    <source>
        <strain evidence="3 4">OG2</strain>
    </source>
</reference>
<dbReference type="InterPro" id="IPR052146">
    <property type="entry name" value="HOT1"/>
</dbReference>
<dbReference type="Proteomes" id="UP000750334">
    <property type="component" value="Unassembled WGS sequence"/>
</dbReference>
<feature type="region of interest" description="Disordered" evidence="1">
    <location>
        <begin position="537"/>
        <end position="558"/>
    </location>
</feature>
<feature type="region of interest" description="Disordered" evidence="1">
    <location>
        <begin position="653"/>
        <end position="695"/>
    </location>
</feature>
<comment type="caution">
    <text evidence="3">The sequence shown here is derived from an EMBL/GenBank/DDBJ whole genome shotgun (WGS) entry which is preliminary data.</text>
</comment>
<evidence type="ECO:0000256" key="1">
    <source>
        <dbReference type="SAM" id="MobiDB-lite"/>
    </source>
</evidence>
<dbReference type="AlphaFoldDB" id="A0A9P6W832"/>
<proteinExistence type="predicted"/>
<feature type="region of interest" description="Disordered" evidence="1">
    <location>
        <begin position="803"/>
        <end position="843"/>
    </location>
</feature>
<feature type="region of interest" description="Disordered" evidence="1">
    <location>
        <begin position="1092"/>
        <end position="1136"/>
    </location>
</feature>
<sequence>MNFFGTPSSHQFSKNFGNSVTNDNKRSSSVPYNSPRVTQLPSDSFNFNVIPNVTQDGNASNIPQRIPLKENLPPQINNNTATIKITPKEGNIIINDDNTNKLQSFILKYERQSQDNQTTSDNNNGNSSSNFYAITQYILQAYFKVGVNVLPTLKLVDLIVDQTYTDSLTLRKLNDSSSFQTYEYFNTVPRDVDISRCPIFALSVYFVIRWSHPTQPVTVSNYNEILLLEASLISLDATPEAFAPNAPNVNQRNEKLGRAQNFEPSKKLINIVFPWLSSFKQDVVTVDRTNYKLHSLCELFDFMAKVLIQDLKHLTQNPMLLPNIVSFISKFIPDLFIQEEFQRNEELQQTENGVMPQNSYNNNLINSDLSMMGFSENNPGNTVTKEQVTQMVDSQLTELSKKLTTENVRLSQQISQLKFDVGSLSSMCNQILQIQRQLLSGSVNSNANTPIPHNGNVNSNNNNNNANAIGGTSNGRNGNNTGGIIILDRNSINSNLLNNLVQSFDNNQSNQSPVANVQVDSNTSTLAPIGYSNVPNNGTSFSSNGTPSAHPLPSMTNAQNAVSQPDLMTSTNKRKLPAPLSTLQPSATSPYAMSPGASGRQYIRSDPPYNSSSNNGNLNNLNKRFRADDRPTPSQAALDSLLYKTIPSPKFPDNVYSGHGSRNGSTQINGSNLVNVTDNNNPPQPDNIPPSSNVTGNLLTSKIVVPSERDNITMLSPVNEPMDQIMSNKLDRSYLQNESVETVGQIPNTTAVMRMTTIQAPSPQNPTTGNKVAATESKSTDLPMKLPTITNTLKMSTQGTIGATSNPVISSRPPTSNLNQSKPTGPRNNANNDKKRMENVKIGGPNEGIKYKLSRDNKTIWDLYAEWYIGINGKPSIKKLIEEYGWRRWKVSEDSHFFPTRRIIIDYIEMEVDRGIRLGRFKNPNQPREDIRKILVSDLEKFRINNVLTLNSLSLYFRYMTKRSKEICIFEDFKNWNVRIMSEEEKTKSCRRSHLPAALNNTESSTATIIPINYSEPSKSLPMKEIRKINEGVKPKIQPNKKDQNLLDLTEKKSENTIAKETPNVNKIIEIKNGAEYNDDKKVADSKIQDVTPIVDKTNNTDKVDNGTNKGGEAAEKNDDPSTRAEAEVVEKEGKD</sequence>
<dbReference type="InterPro" id="IPR022210">
    <property type="entry name" value="TF_GCR1-like"/>
</dbReference>
<dbReference type="PANTHER" id="PTHR37784">
    <property type="entry name" value="PROTEIN MSN1"/>
    <property type="match status" value="1"/>
</dbReference>
<feature type="compositionally biased region" description="Polar residues" evidence="1">
    <location>
        <begin position="803"/>
        <end position="831"/>
    </location>
</feature>
<dbReference type="PANTHER" id="PTHR37784:SF1">
    <property type="entry name" value="GLYCOLYTIC GENES TRANSCRIPTIONAL ACTIVATOR GCR1"/>
    <property type="match status" value="1"/>
</dbReference>
<feature type="compositionally biased region" description="Polar residues" evidence="1">
    <location>
        <begin position="759"/>
        <end position="770"/>
    </location>
</feature>
<feature type="compositionally biased region" description="Low complexity" evidence="1">
    <location>
        <begin position="610"/>
        <end position="622"/>
    </location>
</feature>
<feature type="region of interest" description="Disordered" evidence="1">
    <location>
        <begin position="446"/>
        <end position="477"/>
    </location>
</feature>
<feature type="compositionally biased region" description="Basic and acidic residues" evidence="1">
    <location>
        <begin position="1113"/>
        <end position="1136"/>
    </location>
</feature>
<dbReference type="GO" id="GO:0000981">
    <property type="term" value="F:DNA-binding transcription factor activity, RNA polymerase II-specific"/>
    <property type="evidence" value="ECO:0007669"/>
    <property type="project" value="TreeGrafter"/>
</dbReference>
<dbReference type="EMBL" id="PUHR01000112">
    <property type="protein sequence ID" value="KAG0665459.1"/>
    <property type="molecule type" value="Genomic_DNA"/>
</dbReference>
<feature type="region of interest" description="Disordered" evidence="1">
    <location>
        <begin position="1"/>
        <end position="43"/>
    </location>
</feature>
<dbReference type="OrthoDB" id="428577at2759"/>
<accession>A0A9P6W832</accession>
<feature type="region of interest" description="Disordered" evidence="1">
    <location>
        <begin position="759"/>
        <end position="784"/>
    </location>
</feature>
<organism evidence="3 4">
    <name type="scientific">Maudiozyma exigua</name>
    <name type="common">Yeast</name>
    <name type="synonym">Kazachstania exigua</name>
    <dbReference type="NCBI Taxonomy" id="34358"/>
    <lineage>
        <taxon>Eukaryota</taxon>
        <taxon>Fungi</taxon>
        <taxon>Dikarya</taxon>
        <taxon>Ascomycota</taxon>
        <taxon>Saccharomycotina</taxon>
        <taxon>Saccharomycetes</taxon>
        <taxon>Saccharomycetales</taxon>
        <taxon>Saccharomycetaceae</taxon>
        <taxon>Maudiozyma</taxon>
    </lineage>
</organism>
<protein>
    <recommendedName>
        <fullName evidence="2">Transcription activator GCR1-like domain-containing protein</fullName>
    </recommendedName>
</protein>
<feature type="compositionally biased region" description="Polar residues" evidence="1">
    <location>
        <begin position="537"/>
        <end position="547"/>
    </location>
</feature>
<dbReference type="Pfam" id="PF12550">
    <property type="entry name" value="GCR1_C"/>
    <property type="match status" value="1"/>
</dbReference>
<keyword evidence="4" id="KW-1185">Reference proteome</keyword>
<dbReference type="GO" id="GO:0000978">
    <property type="term" value="F:RNA polymerase II cis-regulatory region sequence-specific DNA binding"/>
    <property type="evidence" value="ECO:0007669"/>
    <property type="project" value="TreeGrafter"/>
</dbReference>